<proteinExistence type="predicted"/>
<dbReference type="RefSeq" id="WP_263362811.1">
    <property type="nucleotide sequence ID" value="NZ_BOVI01000002.1"/>
</dbReference>
<gene>
    <name evidence="1" type="ORF">TRV642_1907</name>
</gene>
<sequence length="321" mass="37784">MQEEEERYVQIIKDSNRKLVILELLSNFFSHKDFVGVLIKTRIIHTLFENNKTLDINKLELFHIQFTSSFIELFQKLKKSKEQQYLLISDEIYINEDIITKLKSEIGESGFAEKAKKHAQNMSGKIEVLYSMFVNESSDFFSWNEITSFSDRVKLEYYREITIEEYEKIASLNKKLYENKHAKFEKKLLGRLNILKFKIKFLCGLVCNNEVIEIFEFRDSNDKFIFIANEKAFYFLDDAVVEEINLAKNDSVKGEIITQLKEKNSALTFELSTIKTSFPENVNGVLREYLNKISSMDFIEELQNVDEQTNILKTMLNINIK</sequence>
<protein>
    <submittedName>
        <fullName evidence="1">Uncharacterized protein</fullName>
    </submittedName>
</protein>
<evidence type="ECO:0000313" key="1">
    <source>
        <dbReference type="EMBL" id="CAI2766840.1"/>
    </source>
</evidence>
<dbReference type="AlphaFoldDB" id="A0A9W4TG03"/>
<dbReference type="KEGG" id="fcs:TRV642_1907"/>
<reference evidence="1" key="1">
    <citation type="submission" date="2022-09" db="EMBL/GenBank/DDBJ databases">
        <authorList>
            <person name="Duchaud E."/>
        </authorList>
    </citation>
    <scope>NUCLEOTIDE SEQUENCE</scope>
    <source>
        <strain evidence="1">TRV642</strain>
    </source>
</reference>
<organism evidence="1 2">
    <name type="scientific">Flavobacterium collinsii</name>
    <dbReference type="NCBI Taxonomy" id="1114861"/>
    <lineage>
        <taxon>Bacteria</taxon>
        <taxon>Pseudomonadati</taxon>
        <taxon>Bacteroidota</taxon>
        <taxon>Flavobacteriia</taxon>
        <taxon>Flavobacteriales</taxon>
        <taxon>Flavobacteriaceae</taxon>
        <taxon>Flavobacterium</taxon>
    </lineage>
</organism>
<name>A0A9W4TG03_9FLAO</name>
<dbReference type="Proteomes" id="UP001152749">
    <property type="component" value="Chromosome"/>
</dbReference>
<dbReference type="EMBL" id="OX336425">
    <property type="protein sequence ID" value="CAI2766840.1"/>
    <property type="molecule type" value="Genomic_DNA"/>
</dbReference>
<accession>A0A9W4TG03</accession>
<evidence type="ECO:0000313" key="2">
    <source>
        <dbReference type="Proteomes" id="UP001152749"/>
    </source>
</evidence>